<dbReference type="InterPro" id="IPR041589">
    <property type="entry name" value="DNAH3_AAA_lid_1"/>
</dbReference>
<dbReference type="Gene3D" id="3.40.50.300">
    <property type="entry name" value="P-loop containing nucleotide triphosphate hydrolases"/>
    <property type="match status" value="5"/>
</dbReference>
<dbReference type="InterPro" id="IPR041228">
    <property type="entry name" value="Dynein_C"/>
</dbReference>
<evidence type="ECO:0000256" key="1">
    <source>
        <dbReference type="ARBA" id="ARBA00004430"/>
    </source>
</evidence>
<keyword evidence="9 14" id="KW-0175">Coiled coil</keyword>
<dbReference type="Proteomes" id="UP000078046">
    <property type="component" value="Unassembled WGS sequence"/>
</dbReference>
<comment type="similarity">
    <text evidence="2">Belongs to the dynein heavy chain family.</text>
</comment>
<evidence type="ECO:0000256" key="8">
    <source>
        <dbReference type="ARBA" id="ARBA00023017"/>
    </source>
</evidence>
<dbReference type="InterPro" id="IPR003593">
    <property type="entry name" value="AAA+_ATPase"/>
</dbReference>
<keyword evidence="18" id="KW-1185">Reference proteome</keyword>
<dbReference type="InterPro" id="IPR026983">
    <property type="entry name" value="DHC"/>
</dbReference>
<evidence type="ECO:0000313" key="17">
    <source>
        <dbReference type="EMBL" id="OAF69622.1"/>
    </source>
</evidence>
<dbReference type="PANTHER" id="PTHR46532">
    <property type="entry name" value="MALE FERTILITY FACTOR KL5"/>
    <property type="match status" value="1"/>
</dbReference>
<sequence length="3434" mass="392640">MPQWETTYTQNKTKSSLEPTTNSSRVMSLDVDDSKSVIGAKTIYRIISEHKDIVKIVIQLNSIIASAKSDILDVLKMFSQYSELWESEPKIKVIEFAKENPIISEFESKFRYYMNMEEEINEIISCYKVGPIVLHTDLLKSGLLTETKNWMLEYGKNLNARCSISMDETVEFFDNLFKCLSRPTKDLDDVRAHMLEVKEIRNKEISIDMTISPIEEAYTMLNKYEIIFDNAERVDSLSYGWSKLKTQATIVQNHLLEIQPKFKAELLQGVEKFVIDFSDFNVLYNESGPMVKNIAPREASDRLNIFQSKFDELWAKYQTYSGGEELFGLPVSDYPLLQKTKKELNLLQKLYQLYNNVIDAVNGYYDIAWVDIDIEKINTQLLDFQKKCRKLPKALKDWQASEDLRKTIDDFNETCPLLEMMSHKAMQKRHWDRITLLTNHTFDVESDTFLMKNLMEAPLLQNKDDIEDICISAVKERDIEAKLKQVINECGLNNIEFGNFKNRGELLLKGDSTSEIITLMEDSLMVLGSLLSNRYNVPFKPQIQEWVKNLTGTTEIIENWLIVQNLWIYLEAVFVGGDIAKQLPQEAKRFSNIDKTWIKIMQRAHENTNVIQCCVGDDTLSQLLPHLLEQLEICQKSLTGYLESKRLIFPRFFFVSDPALLEILGQASDSHTIQAHLLSVFDNTKSVKFDTNQYDKMLMIVSRENEEIQLDEFVMAQGGVELWLGELLAMTRKSVHSIIRSAYLQIFDAGFKLLEFEEEFPAQVGLLGLQFLWTRDAEIAIKNSRYDKKIMQQTNIHFNEILNSLIDLTTQELTKIARVKFETLITIHVHQKDIFEDLFKLHVRSIYDFEWLKQTRFYFKEDEDKCMISITDVNFSYQNEFLGCTDRLVITPLTDRCYITISQALGMSLGGAPAGPAGTGKTETVKDMGRCLGKYVVVFNCSDQMDYRGLGRIYKGLAQSGAWGCFDEFNRIDLPVLSVAAQQISIVLSSKKERKTQFIFTDGDVVELDPEFGLFLTMNPGYAGRQELPENLKVNFRTVAMMVPDRGIIIRVKLAACGFQQNVILAKKFFILYKLCEEQLSKQVHYDFGLRNILSVLRTLGANKRNNKNDSELVILMRDLRNMNLSKLVDEDEPLFISLIDDLFPGMTLEKMGYPNMEAAIDTQIKNLNLINHDPWVLKIIQLYETQNVRHGMMALGPSGSGKTNCISVLLKAMGDCGKPHREMRMNPKAITAPQMFGRLDVATNDWTDGIFSTMWRRTHKAKKGEHIWLILDGPVDAIWIENLNSVLDDNKTLTLANGDRISMAPNCKIVFEVHNIDNASPATVSRNGMVFMSSSIMNWDPILKGKSWLIGRPASQVAVIYSVFESIWEELYEFISTIVIPKMQILECMYIKQALSVLSGILPGGDEEKNILPNYLNRCIVFSLMWSLGALLELDDRKKMEDFIRSNPGMLELPPSNDGVSMFEYTVSNYIYPKDSIPEYTSILVPNVDNVRTEYLIGIIAKQGKGLLLIGEQGTAKTVMIHGYCKNYDPEMHMYKSFNFSSASTPFMFQKTIESYIDKRMGSTYGPPAGKKMTVFIDDINMPTINEWEDQITNEIVRQTMEMHGFYSLEKPGEFTNIVDMQFMAAMIHPGGGRNDIPQRLKRHFCIFNSTIPSDSSIDKIFNTIGKGYFCEERGFSAEICNSIENLVVATRVIWQKIKIKMLPTPAKFHYIFNLRDLSRIWQGMLTVSSIVATEMGVMYNLWLHECTRVIADRFIDFSDKTWMLKCVKQVASEVIGNDISQHLAEEPYFCDFMRDAPEVTDEIPKDKREEGDDADFEAPKIYEMVETFEILVQRLYSFQSLYNESIRGAKMDMVFFRDAMTNLLKISRIIRTSKGHALLVGVGGSGKQSLSRLASFIAGYDIFQITLSRTYGVNNLMDDLKVLYRSAGQKGKPMTFLFTDNEIKDESFLEYMNNLLSSGEVSNLFARDEMDEILQDLIVPMKKEFPRRPPSNENLYGYYMSRVRNNLHVVLCFSPDMVSQVCTSYFERFRRRTHVTPKSYLSFLEGYKTIYSLKYKEIGILAERMYTGLKKLMEATDSINELSKDLVIKEKELAIASKNADLVLADVTVSAQAAEKVKAQVQKVKNKAQSLVDEISTDKVIAEKKLEVARPALEQAEAALQTIKPAHISTVRKLAKPPFMIMKIMDCVSILFQKRMDTEDYTYNTAKNACGDVAGLLSWTKAMADFFMVNREVLPLKANLAIQEAKYNSAMVDLNEAQMKLDDKQKQLDEVQAKYDKAMSEKQTLIDDAESCRKKMSNATALIDGLSGEKIRWTESSKQFESQIHKLVGDVLIATGFLSYAGPFNQEYRSTMIDKWCREMTMKSIPFSDNLNVVDMLVDAPTIGEWNVEGLPNDELSIQNGLIVTSATRYPLLIDPQGQGKSWIKNRESNNELQLTNLNHKYFRTHLEECLSLGKPLLIEDVGEELDPVLDNILEKNFIKSGSNYKVKIGDKECDVMKNFRLYITTKRGNPSYSPEVSARTSIIDFTVTMKGLEDQLLSIVIFTEKKELESERTKLVNEVTLNKRKMKELEDNLLFRLTSTEGSLVEDESLIAVLRTTKITANEVNEKLSIAAETEIRINSAREEFRSVATRGSILYFFIVEIGMINNMYQTSLKQFLGIFNISIAISTKSPVNSKRIANIIETLTYESWRYLVRSLFEKDKFLSTVLITFKLEMKKGLVSSKEFSIFIKGGAALDLNSVEAKPKKWISDVVWLNLVELSSLPTFTQILSQVTNDDKSWKDWFDSDAPESTVLPDGYDNHLSLFHKLLLVRCWCPDRCIPMAKKYIGTTIGQKFVEGVALNLSELVDESNTSVPLICFLSMGSDPTESIERLAKLQNKSFEAISMGQGQEVHARRVINNAMSDGGWVLLQNCHLGLDYMEELMDVLTNVENAKPNFRCWLTTEEHPDFPINLLQMGIKYTAEPPGGMKAGLRRTYGTVSQDQLDIINVPQWKPLLYAVAFLHTVVQERRKFGPIGWNIPYEFNTSDLAASLQFVQNHLDDMDISKGVSWNTVRYMISEVQYGGRVTDDFDKRLLITYCKVWLGENIFNDSFNFYKGYVIPKCKSVDDYNNAIEKLPVSDHPEIFGLHSNADITYQTNTTSLMLQTIQSIQPKDAASGGGQTRESIVYQLASDVLEKLPEDYIFHMVKERLHKYGHLQPLNIFLRQEIDRMDRVIKSVRSTLNDLKLAIDGTIIMSENLMDALDNLFDARIPASWSKISWDGSTFGFWFTELVDRNAQFYSWIFVERPAAFWMTGFFNPQGFLTATKQEITRAHKGWSLDGVVLDNEVTKLLKEDINNPPSEGVYIYGLFIDGAGWDRRNMKLVEPPPKVLYTQLPVVHVFAINTSNKKGPPNYYECPVYKKPRRTDLKYIFNLLLKTSKESDHWVLRGVALL</sequence>
<dbReference type="GO" id="GO:0005524">
    <property type="term" value="F:ATP binding"/>
    <property type="evidence" value="ECO:0007669"/>
    <property type="project" value="UniProtKB-KW"/>
</dbReference>
<dbReference type="FunFam" id="1.20.920.30:FF:000004">
    <property type="entry name" value="Dynein axonemal heavy chain 5"/>
    <property type="match status" value="1"/>
</dbReference>
<keyword evidence="11" id="KW-0505">Motor protein</keyword>
<dbReference type="Gene3D" id="1.10.8.720">
    <property type="entry name" value="Region D6 of dynein motor"/>
    <property type="match status" value="1"/>
</dbReference>
<dbReference type="FunFam" id="3.40.50.300:FF:002141">
    <property type="entry name" value="Dynein heavy chain"/>
    <property type="match status" value="1"/>
</dbReference>
<evidence type="ECO:0000256" key="15">
    <source>
        <dbReference type="SAM" id="MobiDB-lite"/>
    </source>
</evidence>
<feature type="region of interest" description="Disordered" evidence="15">
    <location>
        <begin position="1"/>
        <end position="21"/>
    </location>
</feature>
<dbReference type="GO" id="GO:0097729">
    <property type="term" value="C:9+2 motile cilium"/>
    <property type="evidence" value="ECO:0007669"/>
    <property type="project" value="UniProtKB-ARBA"/>
</dbReference>
<dbReference type="Pfam" id="PF12781">
    <property type="entry name" value="AAA_9"/>
    <property type="match status" value="1"/>
</dbReference>
<dbReference type="FunFam" id="3.40.50.300:FF:001221">
    <property type="entry name" value="Axonemal dynein heavy chain 8"/>
    <property type="match status" value="1"/>
</dbReference>
<dbReference type="Gene3D" id="1.20.920.20">
    <property type="match status" value="2"/>
</dbReference>
<keyword evidence="6" id="KW-0547">Nucleotide-binding</keyword>
<dbReference type="FunFam" id="3.40.50.300:FF:000049">
    <property type="entry name" value="Dynein, axonemal, heavy chain 5"/>
    <property type="match status" value="1"/>
</dbReference>
<keyword evidence="4" id="KW-0493">Microtubule</keyword>
<evidence type="ECO:0000256" key="2">
    <source>
        <dbReference type="ARBA" id="ARBA00008887"/>
    </source>
</evidence>
<dbReference type="Gene3D" id="1.10.472.130">
    <property type="match status" value="1"/>
</dbReference>
<dbReference type="Pfam" id="PF08393">
    <property type="entry name" value="DHC_N2"/>
    <property type="match status" value="1"/>
</dbReference>
<feature type="domain" description="AAA+ ATPase" evidence="16">
    <location>
        <begin position="909"/>
        <end position="1046"/>
    </location>
</feature>
<keyword evidence="12" id="KW-0206">Cytoskeleton</keyword>
<dbReference type="Pfam" id="PF17852">
    <property type="entry name" value="Dynein_AAA_lid"/>
    <property type="match status" value="1"/>
</dbReference>
<dbReference type="GO" id="GO:0008569">
    <property type="term" value="F:minus-end-directed microtubule motor activity"/>
    <property type="evidence" value="ECO:0007669"/>
    <property type="project" value="InterPro"/>
</dbReference>
<dbReference type="GO" id="GO:0005874">
    <property type="term" value="C:microtubule"/>
    <property type="evidence" value="ECO:0007669"/>
    <property type="project" value="UniProtKB-KW"/>
</dbReference>
<keyword evidence="13" id="KW-0966">Cell projection</keyword>
<dbReference type="EMBL" id="LWCA01000254">
    <property type="protein sequence ID" value="OAF69622.1"/>
    <property type="molecule type" value="Genomic_DNA"/>
</dbReference>
<dbReference type="FunFam" id="1.20.140.100:FF:000003">
    <property type="entry name" value="Dynein, axonemal, heavy chain 5"/>
    <property type="match status" value="1"/>
</dbReference>
<dbReference type="Gene3D" id="1.20.140.100">
    <property type="entry name" value="Dynein heavy chain, N-terminal domain 2"/>
    <property type="match status" value="1"/>
</dbReference>
<dbReference type="Pfam" id="PF18198">
    <property type="entry name" value="AAA_lid_11"/>
    <property type="match status" value="1"/>
</dbReference>
<dbReference type="Gene3D" id="3.10.490.20">
    <property type="match status" value="1"/>
</dbReference>
<dbReference type="InterPro" id="IPR035706">
    <property type="entry name" value="AAA_9"/>
</dbReference>
<dbReference type="FunFam" id="3.40.50.300:FF:000320">
    <property type="entry name" value="Dynein, axonemal, heavy chain 5"/>
    <property type="match status" value="1"/>
</dbReference>
<reference evidence="17 18" key="1">
    <citation type="submission" date="2016-04" db="EMBL/GenBank/DDBJ databases">
        <title>The genome of Intoshia linei affirms orthonectids as highly simplified spiralians.</title>
        <authorList>
            <person name="Mikhailov K.V."/>
            <person name="Slusarev G.S."/>
            <person name="Nikitin M.A."/>
            <person name="Logacheva M.D."/>
            <person name="Penin A."/>
            <person name="Aleoshin V."/>
            <person name="Panchin Y.V."/>
        </authorList>
    </citation>
    <scope>NUCLEOTIDE SEQUENCE [LARGE SCALE GENOMIC DNA]</scope>
    <source>
        <strain evidence="17">Intl2013</strain>
        <tissue evidence="17">Whole animal</tissue>
    </source>
</reference>
<evidence type="ECO:0000256" key="9">
    <source>
        <dbReference type="ARBA" id="ARBA00023054"/>
    </source>
</evidence>
<evidence type="ECO:0000256" key="3">
    <source>
        <dbReference type="ARBA" id="ARBA00022490"/>
    </source>
</evidence>
<dbReference type="FunFam" id="3.40.50.300:FF:000543">
    <property type="entry name" value="Dynein axonemal heavy chain 5"/>
    <property type="match status" value="1"/>
</dbReference>
<dbReference type="InterPro" id="IPR043157">
    <property type="entry name" value="Dynein_AAA1S"/>
</dbReference>
<evidence type="ECO:0000256" key="7">
    <source>
        <dbReference type="ARBA" id="ARBA00022840"/>
    </source>
</evidence>
<dbReference type="InterPro" id="IPR043160">
    <property type="entry name" value="Dynein_C_barrel"/>
</dbReference>
<dbReference type="GO" id="GO:0051959">
    <property type="term" value="F:dynein light intermediate chain binding"/>
    <property type="evidence" value="ECO:0007669"/>
    <property type="project" value="InterPro"/>
</dbReference>
<dbReference type="Gene3D" id="1.10.8.1220">
    <property type="match status" value="1"/>
</dbReference>
<dbReference type="GO" id="GO:0045505">
    <property type="term" value="F:dynein intermediate chain binding"/>
    <property type="evidence" value="ECO:0007669"/>
    <property type="project" value="InterPro"/>
</dbReference>
<proteinExistence type="inferred from homology"/>
<dbReference type="Pfam" id="PF12774">
    <property type="entry name" value="AAA_6"/>
    <property type="match status" value="1"/>
</dbReference>
<dbReference type="PANTHER" id="PTHR46532:SF4">
    <property type="entry name" value="AAA+ ATPASE DOMAIN-CONTAINING PROTEIN"/>
    <property type="match status" value="1"/>
</dbReference>
<dbReference type="Gene3D" id="1.10.8.710">
    <property type="match status" value="1"/>
</dbReference>
<dbReference type="Pfam" id="PF12777">
    <property type="entry name" value="MT"/>
    <property type="match status" value="2"/>
</dbReference>
<comment type="caution">
    <text evidence="17">The sequence shown here is derived from an EMBL/GenBank/DDBJ whole genome shotgun (WGS) entry which is preliminary data.</text>
</comment>
<dbReference type="FunFam" id="1.10.8.710:FF:000003">
    <property type="entry name" value="Dynein axonemal heavy chain 5"/>
    <property type="match status" value="1"/>
</dbReference>
<dbReference type="FunFam" id="3.40.50.300:FF:000044">
    <property type="entry name" value="Dynein heavy chain 5, axonemal"/>
    <property type="match status" value="1"/>
</dbReference>
<dbReference type="Pfam" id="PF03028">
    <property type="entry name" value="Dynein_heavy"/>
    <property type="match status" value="1"/>
</dbReference>
<dbReference type="Gene3D" id="1.20.1270.280">
    <property type="match status" value="1"/>
</dbReference>
<comment type="subcellular location">
    <subcellularLocation>
        <location evidence="1">Cytoplasm</location>
        <location evidence="1">Cytoskeleton</location>
        <location evidence="1">Cilium axoneme</location>
    </subcellularLocation>
</comment>
<evidence type="ECO:0000259" key="16">
    <source>
        <dbReference type="SMART" id="SM00382"/>
    </source>
</evidence>
<dbReference type="InterPro" id="IPR042219">
    <property type="entry name" value="AAA_lid_11_sf"/>
</dbReference>
<dbReference type="InterPro" id="IPR035699">
    <property type="entry name" value="AAA_6"/>
</dbReference>
<keyword evidence="10" id="KW-0969">Cilium</keyword>
<evidence type="ECO:0000256" key="11">
    <source>
        <dbReference type="ARBA" id="ARBA00023175"/>
    </source>
</evidence>
<dbReference type="GO" id="GO:0007018">
    <property type="term" value="P:microtubule-based movement"/>
    <property type="evidence" value="ECO:0007669"/>
    <property type="project" value="InterPro"/>
</dbReference>
<evidence type="ECO:0000256" key="12">
    <source>
        <dbReference type="ARBA" id="ARBA00023212"/>
    </source>
</evidence>
<feature type="coiled-coil region" evidence="14">
    <location>
        <begin position="2074"/>
        <end position="2136"/>
    </location>
</feature>
<dbReference type="FunFam" id="1.20.58.1120:FF:000004">
    <property type="entry name" value="Dynein axonemal heavy chain 5"/>
    <property type="match status" value="1"/>
</dbReference>
<gene>
    <name evidence="17" type="ORF">A3Q56_02624</name>
</gene>
<evidence type="ECO:0000256" key="13">
    <source>
        <dbReference type="ARBA" id="ARBA00023273"/>
    </source>
</evidence>
<dbReference type="Gene3D" id="1.10.287.2620">
    <property type="match status" value="1"/>
</dbReference>
<evidence type="ECO:0000256" key="10">
    <source>
        <dbReference type="ARBA" id="ARBA00023069"/>
    </source>
</evidence>
<dbReference type="GO" id="GO:0005858">
    <property type="term" value="C:axonemal dynein complex"/>
    <property type="evidence" value="ECO:0007669"/>
    <property type="project" value="TreeGrafter"/>
</dbReference>
<dbReference type="FunFam" id="1.10.8.720:FF:000004">
    <property type="entry name" value="Dynein heavy chain 5, axonemal"/>
    <property type="match status" value="1"/>
</dbReference>
<dbReference type="InterPro" id="IPR042222">
    <property type="entry name" value="Dynein_2_N"/>
</dbReference>
<evidence type="ECO:0000256" key="4">
    <source>
        <dbReference type="ARBA" id="ARBA00022701"/>
    </source>
</evidence>
<keyword evidence="5" id="KW-0677">Repeat</keyword>
<evidence type="ECO:0000313" key="18">
    <source>
        <dbReference type="Proteomes" id="UP000078046"/>
    </source>
</evidence>
<organism evidence="17 18">
    <name type="scientific">Intoshia linei</name>
    <dbReference type="NCBI Taxonomy" id="1819745"/>
    <lineage>
        <taxon>Eukaryota</taxon>
        <taxon>Metazoa</taxon>
        <taxon>Spiralia</taxon>
        <taxon>Lophotrochozoa</taxon>
        <taxon>Mesozoa</taxon>
        <taxon>Orthonectida</taxon>
        <taxon>Rhopaluridae</taxon>
        <taxon>Intoshia</taxon>
    </lineage>
</organism>
<evidence type="ECO:0000256" key="14">
    <source>
        <dbReference type="SAM" id="Coils"/>
    </source>
</evidence>
<dbReference type="InterPro" id="IPR027417">
    <property type="entry name" value="P-loop_NTPase"/>
</dbReference>
<dbReference type="Gene3D" id="6.10.140.1060">
    <property type="match status" value="1"/>
</dbReference>
<dbReference type="InterPro" id="IPR041466">
    <property type="entry name" value="Dynein_AAA5_ext"/>
</dbReference>
<dbReference type="FunFam" id="1.10.287.2620:FF:000003">
    <property type="entry name" value="Dynein, axonemal, heavy chain 5"/>
    <property type="match status" value="1"/>
</dbReference>
<feature type="coiled-coil region" evidence="14">
    <location>
        <begin position="2249"/>
        <end position="2290"/>
    </location>
</feature>
<accession>A0A177B7F6</accession>
<dbReference type="SUPFAM" id="SSF52540">
    <property type="entry name" value="P-loop containing nucleoside triphosphate hydrolases"/>
    <property type="match status" value="4"/>
</dbReference>
<dbReference type="FunFam" id="3.20.180.20:FF:000001">
    <property type="entry name" value="Dynein axonemal heavy chain 5"/>
    <property type="match status" value="1"/>
</dbReference>
<dbReference type="Gene3D" id="1.20.58.1120">
    <property type="match status" value="1"/>
</dbReference>
<dbReference type="InterPro" id="IPR041658">
    <property type="entry name" value="AAA_lid_11"/>
</dbReference>
<feature type="domain" description="AAA+ ATPase" evidence="16">
    <location>
        <begin position="1504"/>
        <end position="1652"/>
    </location>
</feature>
<name>A0A177B7F6_9BILA</name>
<protein>
    <recommendedName>
        <fullName evidence="16">AAA+ ATPase domain-containing protein</fullName>
    </recommendedName>
</protein>
<keyword evidence="7" id="KW-0067">ATP-binding</keyword>
<keyword evidence="3" id="KW-0963">Cytoplasm</keyword>
<dbReference type="InterPro" id="IPR024743">
    <property type="entry name" value="Dynein_HC_stalk"/>
</dbReference>
<feature type="domain" description="AAA+ ATPase" evidence="16">
    <location>
        <begin position="1189"/>
        <end position="1344"/>
    </location>
</feature>
<dbReference type="FunFam" id="3.10.490.20:FF:000010">
    <property type="entry name" value="Dynein heavy chain, putative"/>
    <property type="match status" value="1"/>
</dbReference>
<dbReference type="SMART" id="SM00382">
    <property type="entry name" value="AAA"/>
    <property type="match status" value="3"/>
</dbReference>
<evidence type="ECO:0000256" key="6">
    <source>
        <dbReference type="ARBA" id="ARBA00022741"/>
    </source>
</evidence>
<dbReference type="Gene3D" id="3.20.180.20">
    <property type="entry name" value="Dynein heavy chain, N-terminal domain 2"/>
    <property type="match status" value="1"/>
</dbReference>
<keyword evidence="8" id="KW-0243">Dynein</keyword>
<dbReference type="Pfam" id="PF18199">
    <property type="entry name" value="Dynein_C"/>
    <property type="match status" value="1"/>
</dbReference>
<dbReference type="InterPro" id="IPR013602">
    <property type="entry name" value="Dynein_heavy_linker"/>
</dbReference>
<dbReference type="Pfam" id="PF12780">
    <property type="entry name" value="AAA_8"/>
    <property type="match status" value="1"/>
</dbReference>
<dbReference type="FunFam" id="1.10.8.1220:FF:000001">
    <property type="entry name" value="Dynein axonemal heavy chain 5"/>
    <property type="match status" value="1"/>
</dbReference>
<dbReference type="Gene3D" id="1.20.920.30">
    <property type="match status" value="1"/>
</dbReference>
<dbReference type="Pfam" id="PF17857">
    <property type="entry name" value="AAA_lid_1"/>
    <property type="match status" value="1"/>
</dbReference>
<dbReference type="Pfam" id="PF12775">
    <property type="entry name" value="AAA_7"/>
    <property type="match status" value="1"/>
</dbReference>
<dbReference type="InterPro" id="IPR004273">
    <property type="entry name" value="Dynein_heavy_D6_P-loop"/>
</dbReference>
<dbReference type="FunFam" id="1.20.1270.280:FF:000002">
    <property type="entry name" value="Dynein heavy chain 5, axonemal"/>
    <property type="match status" value="1"/>
</dbReference>
<dbReference type="InterPro" id="IPR024317">
    <property type="entry name" value="Dynein_heavy_chain_D4_dom"/>
</dbReference>
<dbReference type="InterPro" id="IPR042228">
    <property type="entry name" value="Dynein_linker_3"/>
</dbReference>
<evidence type="ECO:0000256" key="5">
    <source>
        <dbReference type="ARBA" id="ARBA00022737"/>
    </source>
</evidence>
<dbReference type="OrthoDB" id="286107at2759"/>